<evidence type="ECO:0000256" key="1">
    <source>
        <dbReference type="SAM" id="Coils"/>
    </source>
</evidence>
<sequence>MPKKGKKAIATRPIFPIVKRSIREKQKQQSEHETKILQLMRQRRLKLKKSKIQAEQQIIEDKIRHKHPQIQAAEAHGGVFAISNTAAKRRIYTEGFLNSLLQELYETNIRINDESKLIGEKYMENIQGYDQNIKIKQMLSRQLDSEFVNQSQGGDLGQSSMLDDIQPEFTLVQEKLIEAQRQKIESDIVSSENLNTVYHIGALYWGRPSINDIYGRQPFETYDSCQKYDQFDNPIAYIKKSMQIIGKKNSNMKRNYVPTSQLIQTAEAQSNLYKKLTKSAKIDKKN</sequence>
<dbReference type="EMBL" id="SNRW01010578">
    <property type="protein sequence ID" value="KAA6376361.1"/>
    <property type="molecule type" value="Genomic_DNA"/>
</dbReference>
<proteinExistence type="predicted"/>
<evidence type="ECO:0000313" key="2">
    <source>
        <dbReference type="EMBL" id="KAA6376361.1"/>
    </source>
</evidence>
<gene>
    <name evidence="2" type="ORF">EZS28_028112</name>
</gene>
<accession>A0A5J4V2Q0</accession>
<dbReference type="AlphaFoldDB" id="A0A5J4V2Q0"/>
<name>A0A5J4V2Q0_9EUKA</name>
<reference evidence="2 3" key="1">
    <citation type="submission" date="2019-03" db="EMBL/GenBank/DDBJ databases">
        <title>Single cell metagenomics reveals metabolic interactions within the superorganism composed of flagellate Streblomastix strix and complex community of Bacteroidetes bacteria on its surface.</title>
        <authorList>
            <person name="Treitli S.C."/>
            <person name="Kolisko M."/>
            <person name="Husnik F."/>
            <person name="Keeling P."/>
            <person name="Hampl V."/>
        </authorList>
    </citation>
    <scope>NUCLEOTIDE SEQUENCE [LARGE SCALE GENOMIC DNA]</scope>
    <source>
        <strain evidence="2">ST1C</strain>
    </source>
</reference>
<comment type="caution">
    <text evidence="2">The sequence shown here is derived from an EMBL/GenBank/DDBJ whole genome shotgun (WGS) entry which is preliminary data.</text>
</comment>
<keyword evidence="1" id="KW-0175">Coiled coil</keyword>
<evidence type="ECO:0000313" key="3">
    <source>
        <dbReference type="Proteomes" id="UP000324800"/>
    </source>
</evidence>
<organism evidence="2 3">
    <name type="scientific">Streblomastix strix</name>
    <dbReference type="NCBI Taxonomy" id="222440"/>
    <lineage>
        <taxon>Eukaryota</taxon>
        <taxon>Metamonada</taxon>
        <taxon>Preaxostyla</taxon>
        <taxon>Oxymonadida</taxon>
        <taxon>Streblomastigidae</taxon>
        <taxon>Streblomastix</taxon>
    </lineage>
</organism>
<dbReference type="Proteomes" id="UP000324800">
    <property type="component" value="Unassembled WGS sequence"/>
</dbReference>
<feature type="coiled-coil region" evidence="1">
    <location>
        <begin position="22"/>
        <end position="57"/>
    </location>
</feature>
<protein>
    <submittedName>
        <fullName evidence="2">Uncharacterized protein</fullName>
    </submittedName>
</protein>